<proteinExistence type="predicted"/>
<evidence type="ECO:0000313" key="7">
    <source>
        <dbReference type="EMBL" id="MFC3389610.1"/>
    </source>
</evidence>
<dbReference type="EMBL" id="JBHRVQ010000001">
    <property type="protein sequence ID" value="MFC3389306.1"/>
    <property type="molecule type" value="Genomic_DNA"/>
</dbReference>
<feature type="transmembrane region" description="Helical" evidence="5">
    <location>
        <begin position="71"/>
        <end position="93"/>
    </location>
</feature>
<dbReference type="RefSeq" id="WP_380656252.1">
    <property type="nucleotide sequence ID" value="NZ_JBHRVQ010000001.1"/>
</dbReference>
<keyword evidence="2 5" id="KW-0812">Transmembrane</keyword>
<feature type="transmembrane region" description="Helical" evidence="5">
    <location>
        <begin position="46"/>
        <end position="65"/>
    </location>
</feature>
<comment type="subcellular location">
    <subcellularLocation>
        <location evidence="1">Membrane</location>
        <topology evidence="1">Multi-pass membrane protein</topology>
    </subcellularLocation>
</comment>
<organism evidence="6 8">
    <name type="scientific">Salinicoccus sesuvii</name>
    <dbReference type="NCBI Taxonomy" id="868281"/>
    <lineage>
        <taxon>Bacteria</taxon>
        <taxon>Bacillati</taxon>
        <taxon>Bacillota</taxon>
        <taxon>Bacilli</taxon>
        <taxon>Bacillales</taxon>
        <taxon>Staphylococcaceae</taxon>
        <taxon>Salinicoccus</taxon>
    </lineage>
</organism>
<evidence type="ECO:0000256" key="2">
    <source>
        <dbReference type="ARBA" id="ARBA00022692"/>
    </source>
</evidence>
<evidence type="ECO:0000256" key="4">
    <source>
        <dbReference type="ARBA" id="ARBA00023136"/>
    </source>
</evidence>
<dbReference type="InterPro" id="IPR019109">
    <property type="entry name" value="MamF_MmsF"/>
</dbReference>
<keyword evidence="4 5" id="KW-0472">Membrane</keyword>
<evidence type="ECO:0000313" key="8">
    <source>
        <dbReference type="Proteomes" id="UP001595637"/>
    </source>
</evidence>
<feature type="transmembrane region" description="Helical" evidence="5">
    <location>
        <begin position="12"/>
        <end position="34"/>
    </location>
</feature>
<dbReference type="EMBL" id="JBHRVQ010000002">
    <property type="protein sequence ID" value="MFC3389610.1"/>
    <property type="molecule type" value="Genomic_DNA"/>
</dbReference>
<comment type="caution">
    <text evidence="6">The sequence shown here is derived from an EMBL/GenBank/DDBJ whole genome shotgun (WGS) entry which is preliminary data.</text>
</comment>
<accession>A0ABV7N6S8</accession>
<evidence type="ECO:0000256" key="5">
    <source>
        <dbReference type="SAM" id="Phobius"/>
    </source>
</evidence>
<gene>
    <name evidence="6" type="ORF">ACFOEO_12015</name>
    <name evidence="7" type="ORF">ACFOEO_13620</name>
</gene>
<name>A0ABV7N6S8_9STAP</name>
<reference evidence="6" key="1">
    <citation type="journal article" date="2014" name="Int. J. Syst. Evol. Microbiol.">
        <title>Complete genome of a new Firmicutes species belonging to the dominant human colonic microbiota ('Ruminococcus bicirculans') reveals two chromosomes and a selective capacity to utilize plant glucans.</title>
        <authorList>
            <consortium name="NISC Comparative Sequencing Program"/>
            <person name="Wegmann U."/>
            <person name="Louis P."/>
            <person name="Goesmann A."/>
            <person name="Henrissat B."/>
            <person name="Duncan S.H."/>
            <person name="Flint H.J."/>
        </authorList>
    </citation>
    <scope>NUCLEOTIDE SEQUENCE</scope>
    <source>
        <strain evidence="6">CCM 7756</strain>
    </source>
</reference>
<keyword evidence="3 5" id="KW-1133">Transmembrane helix</keyword>
<reference evidence="8" key="2">
    <citation type="journal article" date="2019" name="Int. J. Syst. Evol. Microbiol.">
        <title>The Global Catalogue of Microorganisms (GCM) 10K type strain sequencing project: providing services to taxonomists for standard genome sequencing and annotation.</title>
        <authorList>
            <consortium name="The Broad Institute Genomics Platform"/>
            <consortium name="The Broad Institute Genome Sequencing Center for Infectious Disease"/>
            <person name="Wu L."/>
            <person name="Ma J."/>
        </authorList>
    </citation>
    <scope>NUCLEOTIDE SEQUENCE [LARGE SCALE GENOMIC DNA]</scope>
    <source>
        <strain evidence="8">CCM 7756</strain>
    </source>
</reference>
<keyword evidence="8" id="KW-1185">Reference proteome</keyword>
<evidence type="ECO:0000256" key="1">
    <source>
        <dbReference type="ARBA" id="ARBA00004141"/>
    </source>
</evidence>
<evidence type="ECO:0000256" key="3">
    <source>
        <dbReference type="ARBA" id="ARBA00022989"/>
    </source>
</evidence>
<reference evidence="6" key="3">
    <citation type="submission" date="2024-09" db="EMBL/GenBank/DDBJ databases">
        <authorList>
            <person name="Sun Q."/>
            <person name="Mori K."/>
        </authorList>
    </citation>
    <scope>NUCLEOTIDE SEQUENCE</scope>
    <source>
        <strain evidence="6">CCM 7756</strain>
    </source>
</reference>
<dbReference type="Pfam" id="PF09685">
    <property type="entry name" value="MamF_MmsF"/>
    <property type="match status" value="1"/>
</dbReference>
<evidence type="ECO:0000313" key="6">
    <source>
        <dbReference type="EMBL" id="MFC3389306.1"/>
    </source>
</evidence>
<sequence length="111" mass="12233">MNGQNAPSFDKALVMVSYIISAFTAVIGPLLIWVLKKDDNPATEEALRHVLNFGISYTLYMFIAWLSSVVLIGLILGPIVTVLFYVFLIVGAIKANDGIVYKPPFTLDIIK</sequence>
<dbReference type="Proteomes" id="UP001595637">
    <property type="component" value="Unassembled WGS sequence"/>
</dbReference>
<protein>
    <submittedName>
        <fullName evidence="6">DUF4870 domain-containing protein</fullName>
    </submittedName>
</protein>